<dbReference type="Proteomes" id="UP000824890">
    <property type="component" value="Unassembled WGS sequence"/>
</dbReference>
<keyword evidence="1" id="KW-0472">Membrane</keyword>
<accession>A0ABQ8BNP6</accession>
<comment type="caution">
    <text evidence="2">The sequence shown here is derived from an EMBL/GenBank/DDBJ whole genome shotgun (WGS) entry which is preliminary data.</text>
</comment>
<keyword evidence="3" id="KW-1185">Reference proteome</keyword>
<feature type="transmembrane region" description="Helical" evidence="1">
    <location>
        <begin position="72"/>
        <end position="90"/>
    </location>
</feature>
<evidence type="ECO:0000313" key="2">
    <source>
        <dbReference type="EMBL" id="KAH0905948.1"/>
    </source>
</evidence>
<keyword evidence="1" id="KW-1133">Transmembrane helix</keyword>
<dbReference type="InterPro" id="IPR019546">
    <property type="entry name" value="TAT_signal_bac_arc"/>
</dbReference>
<name>A0ABQ8BNP6_BRANA</name>
<reference evidence="2 3" key="1">
    <citation type="submission" date="2021-05" db="EMBL/GenBank/DDBJ databases">
        <title>Genome Assembly of Synthetic Allotetraploid Brassica napus Reveals Homoeologous Exchanges between Subgenomes.</title>
        <authorList>
            <person name="Davis J.T."/>
        </authorList>
    </citation>
    <scope>NUCLEOTIDE SEQUENCE [LARGE SCALE GENOMIC DNA]</scope>
    <source>
        <strain evidence="3">cv. Da-Ae</strain>
        <tissue evidence="2">Seedling</tissue>
    </source>
</reference>
<protein>
    <submittedName>
        <fullName evidence="2">Uncharacterized protein</fullName>
    </submittedName>
</protein>
<evidence type="ECO:0000313" key="3">
    <source>
        <dbReference type="Proteomes" id="UP000824890"/>
    </source>
</evidence>
<evidence type="ECO:0000256" key="1">
    <source>
        <dbReference type="SAM" id="Phobius"/>
    </source>
</evidence>
<dbReference type="EMBL" id="JAGKQM010000010">
    <property type="protein sequence ID" value="KAH0905948.1"/>
    <property type="molecule type" value="Genomic_DNA"/>
</dbReference>
<organism evidence="2 3">
    <name type="scientific">Brassica napus</name>
    <name type="common">Rape</name>
    <dbReference type="NCBI Taxonomy" id="3708"/>
    <lineage>
        <taxon>Eukaryota</taxon>
        <taxon>Viridiplantae</taxon>
        <taxon>Streptophyta</taxon>
        <taxon>Embryophyta</taxon>
        <taxon>Tracheophyta</taxon>
        <taxon>Spermatophyta</taxon>
        <taxon>Magnoliopsida</taxon>
        <taxon>eudicotyledons</taxon>
        <taxon>Gunneridae</taxon>
        <taxon>Pentapetalae</taxon>
        <taxon>rosids</taxon>
        <taxon>malvids</taxon>
        <taxon>Brassicales</taxon>
        <taxon>Brassicaceae</taxon>
        <taxon>Brassiceae</taxon>
        <taxon>Brassica</taxon>
    </lineage>
</organism>
<keyword evidence="1" id="KW-0812">Transmembrane</keyword>
<gene>
    <name evidence="2" type="ORF">HID58_037775</name>
</gene>
<proteinExistence type="predicted"/>
<sequence>MLYVLSRRPKLFVNVICSLSRIPKVFVNVICSLSYTVSIRIPSVYRQYSYTVSIQIPSVFVYLKYSYTRRRFLVGVGGAGVGAGAVWVVVHPQLPRTQRVVGPVGRVVIHVRLHLHPLPVFTFFIVLKPRRSFAVISVTLILRGSGLVRRRLRGVDGGVSFNPSSTSSASSNRASTVANSLVSRPWRISSFNPALANSINCCSVRSPTIGKL</sequence>
<dbReference type="NCBIfam" id="TIGR01409">
    <property type="entry name" value="TAT_signal_seq"/>
    <property type="match status" value="1"/>
</dbReference>